<comment type="caution">
    <text evidence="4">The sequence shown here is derived from an EMBL/GenBank/DDBJ whole genome shotgun (WGS) entry which is preliminary data.</text>
</comment>
<evidence type="ECO:0000313" key="5">
    <source>
        <dbReference type="Proteomes" id="UP001170713"/>
    </source>
</evidence>
<feature type="domain" description="Multidrug resistance protein MdtA-like barrel-sandwich hybrid" evidence="3">
    <location>
        <begin position="63"/>
        <end position="195"/>
    </location>
</feature>
<dbReference type="Gene3D" id="2.40.50.100">
    <property type="match status" value="1"/>
</dbReference>
<dbReference type="InterPro" id="IPR058624">
    <property type="entry name" value="MdtA-like_HH"/>
</dbReference>
<dbReference type="InterPro" id="IPR058625">
    <property type="entry name" value="MdtA-like_BSH"/>
</dbReference>
<sequence length="358" mass="39607">MNRSHQYFTNIIVLISFFLVGCESQIKDPRLEDKVVSVINVKKANKEEQSFTGIVTAKVQSNLGFRVSGKIVHRFVDNGQQVKKGQVLMEIDNNDLILSIVAKENIVKSLEARFSLAQIDEKRYKKLLEVNATSQQSYDQAKATFDSIHGELEVAKAQLQIAKNEKQYSLLYADSDGTIVEILSEPGQVVNAGQTVIKLAHSGAREASVDLPETIRPKLNSKAEAKLFGSNIRNGVVLRQLSDSSNSLTRTYEARYVLNENMSKAPLGSTVTVYLKSNENDNLEIPLSAVTNEGKGSGVWIYDESTSTISFKEIEIASLTSEKAYIKNGIAVDDKIVALGAHFLHEGQKVRLSDRVIE</sequence>
<dbReference type="Pfam" id="PF25917">
    <property type="entry name" value="BSH_RND"/>
    <property type="match status" value="1"/>
</dbReference>
<dbReference type="AlphaFoldDB" id="A0AAW7Q6X9"/>
<feature type="domain" description="Multidrug resistance protein MdtA-like alpha-helical hairpin" evidence="2">
    <location>
        <begin position="111"/>
        <end position="169"/>
    </location>
</feature>
<reference evidence="4" key="1">
    <citation type="journal article" date="2023" name="Microorganisms">
        <title>Genomic Characterization of Arcobacter butzleri Strains Isolated from Various Sources in Lithuania.</title>
        <authorList>
            <person name="Uljanovas D."/>
            <person name="Golz G."/>
            <person name="Fleischmann S."/>
            <person name="Kudirkiene E."/>
            <person name="Kasetiene N."/>
            <person name="Grineviciene A."/>
            <person name="Tamuleviciene E."/>
            <person name="Aksomaitiene J."/>
            <person name="Alter T."/>
            <person name="Malakauskas M."/>
        </authorList>
    </citation>
    <scope>NUCLEOTIDE SEQUENCE</scope>
    <source>
        <strain evidence="4">W48</strain>
    </source>
</reference>
<dbReference type="Gene3D" id="2.40.420.20">
    <property type="match status" value="1"/>
</dbReference>
<dbReference type="NCBIfam" id="TIGR01730">
    <property type="entry name" value="RND_mfp"/>
    <property type="match status" value="1"/>
</dbReference>
<dbReference type="PROSITE" id="PS51257">
    <property type="entry name" value="PROKAR_LIPOPROTEIN"/>
    <property type="match status" value="1"/>
</dbReference>
<accession>A0AAW7Q6X9</accession>
<gene>
    <name evidence="4" type="ORF">PJV88_10150</name>
</gene>
<dbReference type="InterPro" id="IPR006143">
    <property type="entry name" value="RND_pump_MFP"/>
</dbReference>
<dbReference type="GO" id="GO:1990281">
    <property type="term" value="C:efflux pump complex"/>
    <property type="evidence" value="ECO:0007669"/>
    <property type="project" value="TreeGrafter"/>
</dbReference>
<dbReference type="PANTHER" id="PTHR30469:SF18">
    <property type="entry name" value="RESISTANCE-NODULATION-CELL DIVISION (RND) EFFLUX MEMBRANE FUSION PROTEIN-RELATED"/>
    <property type="match status" value="1"/>
</dbReference>
<evidence type="ECO:0000313" key="4">
    <source>
        <dbReference type="EMBL" id="MDN5114990.1"/>
    </source>
</evidence>
<evidence type="ECO:0000256" key="1">
    <source>
        <dbReference type="ARBA" id="ARBA00009477"/>
    </source>
</evidence>
<protein>
    <submittedName>
        <fullName evidence="4">Efflux RND transporter periplasmic adaptor subunit</fullName>
    </submittedName>
</protein>
<organism evidence="4 5">
    <name type="scientific">Aliarcobacter butzleri</name>
    <dbReference type="NCBI Taxonomy" id="28197"/>
    <lineage>
        <taxon>Bacteria</taxon>
        <taxon>Pseudomonadati</taxon>
        <taxon>Campylobacterota</taxon>
        <taxon>Epsilonproteobacteria</taxon>
        <taxon>Campylobacterales</taxon>
        <taxon>Arcobacteraceae</taxon>
        <taxon>Aliarcobacter</taxon>
    </lineage>
</organism>
<evidence type="ECO:0000259" key="2">
    <source>
        <dbReference type="Pfam" id="PF25876"/>
    </source>
</evidence>
<dbReference type="PANTHER" id="PTHR30469">
    <property type="entry name" value="MULTIDRUG RESISTANCE PROTEIN MDTA"/>
    <property type="match status" value="1"/>
</dbReference>
<dbReference type="RefSeq" id="WP_301343293.1">
    <property type="nucleotide sequence ID" value="NZ_JAQJJC010000018.1"/>
</dbReference>
<comment type="similarity">
    <text evidence="1">Belongs to the membrane fusion protein (MFP) (TC 8.A.1) family.</text>
</comment>
<dbReference type="SUPFAM" id="SSF111369">
    <property type="entry name" value="HlyD-like secretion proteins"/>
    <property type="match status" value="1"/>
</dbReference>
<dbReference type="Gene3D" id="1.10.287.470">
    <property type="entry name" value="Helix hairpin bin"/>
    <property type="match status" value="1"/>
</dbReference>
<reference evidence="4" key="2">
    <citation type="submission" date="2023-01" db="EMBL/GenBank/DDBJ databases">
        <authorList>
            <person name="Uljanovas D."/>
        </authorList>
    </citation>
    <scope>NUCLEOTIDE SEQUENCE</scope>
    <source>
        <strain evidence="4">W48</strain>
    </source>
</reference>
<evidence type="ECO:0000259" key="3">
    <source>
        <dbReference type="Pfam" id="PF25917"/>
    </source>
</evidence>
<dbReference type="Proteomes" id="UP001170713">
    <property type="component" value="Unassembled WGS sequence"/>
</dbReference>
<name>A0AAW7Q6X9_9BACT</name>
<dbReference type="Pfam" id="PF25876">
    <property type="entry name" value="HH_MFP_RND"/>
    <property type="match status" value="1"/>
</dbReference>
<dbReference type="EMBL" id="JAQJJC010000018">
    <property type="protein sequence ID" value="MDN5114990.1"/>
    <property type="molecule type" value="Genomic_DNA"/>
</dbReference>
<proteinExistence type="inferred from homology"/>
<dbReference type="GO" id="GO:0015562">
    <property type="term" value="F:efflux transmembrane transporter activity"/>
    <property type="evidence" value="ECO:0007669"/>
    <property type="project" value="TreeGrafter"/>
</dbReference>